<name>A0A9D1SR17_9CLOT</name>
<comment type="caution">
    <text evidence="9">The sequence shown here is derived from an EMBL/GenBank/DDBJ whole genome shotgun (WGS) entry which is preliminary data.</text>
</comment>
<proteinExistence type="inferred from homology"/>
<sequence length="168" mass="17946">MSFSAFDISGSGMYAQKTMMDNIASNIANVNTTRNPDGTPGVYIKKSVSFKAIYADRLGSNAPAFPDGHHEAYYSPTNGTIALKGGISYDDKNISQGVEVAEITPSNDPYKTIYDPSNPEADADGFVTLPNINVVEEMVNMVSASRAYEANVTTAETTKGMISAALRI</sequence>
<comment type="subcellular location">
    <subcellularLocation>
        <location evidence="1 6">Bacterial flagellum basal body</location>
    </subcellularLocation>
</comment>
<evidence type="ECO:0000256" key="2">
    <source>
        <dbReference type="ARBA" id="ARBA00009677"/>
    </source>
</evidence>
<comment type="subunit">
    <text evidence="5 6">The basal body constitutes a major portion of the flagellar organelle and consists of four rings (L,P,S, and M) mounted on a central rod. The rod consists of about 26 subunits of FlgG in the distal portion, and FlgB, FlgC and FlgF are thought to build up the proximal portion of the rod with about 6 subunits each.</text>
</comment>
<evidence type="ECO:0000313" key="9">
    <source>
        <dbReference type="EMBL" id="HIU92618.1"/>
    </source>
</evidence>
<reference evidence="9" key="2">
    <citation type="journal article" date="2021" name="PeerJ">
        <title>Extensive microbial diversity within the chicken gut microbiome revealed by metagenomics and culture.</title>
        <authorList>
            <person name="Gilroy R."/>
            <person name="Ravi A."/>
            <person name="Getino M."/>
            <person name="Pursley I."/>
            <person name="Horton D.L."/>
            <person name="Alikhan N.F."/>
            <person name="Baker D."/>
            <person name="Gharbi K."/>
            <person name="Hall N."/>
            <person name="Watson M."/>
            <person name="Adriaenssens E.M."/>
            <person name="Foster-Nyarko E."/>
            <person name="Jarju S."/>
            <person name="Secka A."/>
            <person name="Antonio M."/>
            <person name="Oren A."/>
            <person name="Chaudhuri R.R."/>
            <person name="La Ragione R."/>
            <person name="Hildebrand F."/>
            <person name="Pallen M.J."/>
        </authorList>
    </citation>
    <scope>NUCLEOTIDE SEQUENCE</scope>
    <source>
        <strain evidence="9">CHK154-7741</strain>
    </source>
</reference>
<dbReference type="GO" id="GO:0030694">
    <property type="term" value="C:bacterial-type flagellum basal body, rod"/>
    <property type="evidence" value="ECO:0007669"/>
    <property type="project" value="UniProtKB-UniRule"/>
</dbReference>
<dbReference type="PANTHER" id="PTHR30435:SF2">
    <property type="entry name" value="FLAGELLAR BASAL-BODY ROD PROTEIN FLGC"/>
    <property type="match status" value="1"/>
</dbReference>
<keyword evidence="9" id="KW-0966">Cell projection</keyword>
<reference evidence="9" key="1">
    <citation type="submission" date="2020-10" db="EMBL/GenBank/DDBJ databases">
        <authorList>
            <person name="Gilroy R."/>
        </authorList>
    </citation>
    <scope>NUCLEOTIDE SEQUENCE</scope>
    <source>
        <strain evidence="9">CHK154-7741</strain>
    </source>
</reference>
<dbReference type="EMBL" id="DVOD01000043">
    <property type="protein sequence ID" value="HIU92618.1"/>
    <property type="molecule type" value="Genomic_DNA"/>
</dbReference>
<evidence type="ECO:0000313" key="10">
    <source>
        <dbReference type="Proteomes" id="UP000886748"/>
    </source>
</evidence>
<evidence type="ECO:0000256" key="5">
    <source>
        <dbReference type="ARBA" id="ARBA00025933"/>
    </source>
</evidence>
<accession>A0A9D1SR17</accession>
<evidence type="ECO:0000259" key="7">
    <source>
        <dbReference type="Pfam" id="PF00460"/>
    </source>
</evidence>
<keyword evidence="9" id="KW-0969">Cilium</keyword>
<keyword evidence="9" id="KW-0282">Flagellum</keyword>
<evidence type="ECO:0000256" key="6">
    <source>
        <dbReference type="RuleBase" id="RU362062"/>
    </source>
</evidence>
<dbReference type="GO" id="GO:0071978">
    <property type="term" value="P:bacterial-type flagellum-dependent swarming motility"/>
    <property type="evidence" value="ECO:0007669"/>
    <property type="project" value="TreeGrafter"/>
</dbReference>
<dbReference type="InterPro" id="IPR010930">
    <property type="entry name" value="Flg_bb/hook_C_dom"/>
</dbReference>
<evidence type="ECO:0000256" key="1">
    <source>
        <dbReference type="ARBA" id="ARBA00004117"/>
    </source>
</evidence>
<evidence type="ECO:0000256" key="3">
    <source>
        <dbReference type="ARBA" id="ARBA00017941"/>
    </source>
</evidence>
<keyword evidence="4 6" id="KW-0975">Bacterial flagellum</keyword>
<comment type="similarity">
    <text evidence="2">Belongs to the flagella basal body rod proteins family.</text>
</comment>
<dbReference type="PANTHER" id="PTHR30435">
    <property type="entry name" value="FLAGELLAR PROTEIN"/>
    <property type="match status" value="1"/>
</dbReference>
<dbReference type="InterPro" id="IPR001444">
    <property type="entry name" value="Flag_bb_rod_N"/>
</dbReference>
<dbReference type="Pfam" id="PF00460">
    <property type="entry name" value="Flg_bb_rod"/>
    <property type="match status" value="1"/>
</dbReference>
<feature type="domain" description="Flagellar basal-body/hook protein C-terminal" evidence="8">
    <location>
        <begin position="124"/>
        <end position="168"/>
    </location>
</feature>
<evidence type="ECO:0000256" key="4">
    <source>
        <dbReference type="ARBA" id="ARBA00023143"/>
    </source>
</evidence>
<dbReference type="Proteomes" id="UP000886748">
    <property type="component" value="Unassembled WGS sequence"/>
</dbReference>
<dbReference type="InterPro" id="IPR006299">
    <property type="entry name" value="FlgC"/>
</dbReference>
<dbReference type="AlphaFoldDB" id="A0A9D1SR17"/>
<evidence type="ECO:0000259" key="8">
    <source>
        <dbReference type="Pfam" id="PF06429"/>
    </source>
</evidence>
<feature type="domain" description="Flagellar basal body rod protein N-terminal" evidence="7">
    <location>
        <begin position="7"/>
        <end position="34"/>
    </location>
</feature>
<gene>
    <name evidence="9" type="primary">flgC</name>
    <name evidence="9" type="ORF">IAD26_05725</name>
</gene>
<dbReference type="Pfam" id="PF06429">
    <property type="entry name" value="Flg_bbr_C"/>
    <property type="match status" value="1"/>
</dbReference>
<protein>
    <recommendedName>
        <fullName evidence="3 6">Flagellar basal-body rod protein FlgC</fullName>
    </recommendedName>
</protein>
<dbReference type="NCBIfam" id="TIGR01395">
    <property type="entry name" value="FlgC"/>
    <property type="match status" value="1"/>
</dbReference>
<organism evidence="9 10">
    <name type="scientific">Candidatus Limenecus avicola</name>
    <dbReference type="NCBI Taxonomy" id="2840847"/>
    <lineage>
        <taxon>Bacteria</taxon>
        <taxon>Bacillati</taxon>
        <taxon>Bacillota</taxon>
        <taxon>Clostridia</taxon>
        <taxon>Eubacteriales</taxon>
        <taxon>Clostridiaceae</taxon>
        <taxon>Clostridiaceae incertae sedis</taxon>
        <taxon>Candidatus Limenecus</taxon>
    </lineage>
</organism>